<gene>
    <name evidence="2" type="ORF">I8U20_03865</name>
</gene>
<keyword evidence="1" id="KW-0472">Membrane</keyword>
<organism evidence="2 3">
    <name type="scientific">Thermoactinomyces intermedius</name>
    <dbReference type="NCBI Taxonomy" id="2024"/>
    <lineage>
        <taxon>Bacteria</taxon>
        <taxon>Bacillati</taxon>
        <taxon>Bacillota</taxon>
        <taxon>Bacilli</taxon>
        <taxon>Bacillales</taxon>
        <taxon>Thermoactinomycetaceae</taxon>
        <taxon>Thermoactinomyces</taxon>
    </lineage>
</organism>
<dbReference type="AlphaFoldDB" id="A0A8I1DBJ8"/>
<dbReference type="InterPro" id="IPR011009">
    <property type="entry name" value="Kinase-like_dom_sf"/>
</dbReference>
<dbReference type="Proteomes" id="UP000633619">
    <property type="component" value="Unassembled WGS sequence"/>
</dbReference>
<dbReference type="EMBL" id="JAECVW010000002">
    <property type="protein sequence ID" value="MBH8594463.1"/>
    <property type="molecule type" value="Genomic_DNA"/>
</dbReference>
<dbReference type="RefSeq" id="WP_181731712.1">
    <property type="nucleotide sequence ID" value="NZ_JACEIR010000003.1"/>
</dbReference>
<reference evidence="2 3" key="1">
    <citation type="submission" date="2020-12" db="EMBL/GenBank/DDBJ databases">
        <title>WGS of Thermoactinomyces spp.</title>
        <authorList>
            <person name="Cheng K."/>
        </authorList>
    </citation>
    <scope>NUCLEOTIDE SEQUENCE [LARGE SCALE GENOMIC DNA]</scope>
    <source>
        <strain evidence="3">CICC 10671\DSM 43846</strain>
    </source>
</reference>
<feature type="transmembrane region" description="Helical" evidence="1">
    <location>
        <begin position="243"/>
        <end position="264"/>
    </location>
</feature>
<evidence type="ECO:0000313" key="2">
    <source>
        <dbReference type="EMBL" id="MBH8594463.1"/>
    </source>
</evidence>
<sequence length="602" mass="68204">MKQGSRLNRRYYERFQVEDVINFFSGQLLQAKSPDGAQVFLQSIKITRRPLPSGYRESFRRLQHPNLAPILDVMEEKDQIILVHPPFSGDPLPLIVNKERAMEPEVAVRLVNRCFKTLLDLSRLPLPLSATLDPKNILLNGQKPLLLFYYMKDPEKPRYDEKWRELLFYLLTGQSPIGGHKSAEKILNEKKIPQKIAKLALFALNRQRNFEEVAESIENYLQHHADEAGLSRSRKEKSNRKKVYATVTVAAAALVLVSLAVAQWQPKDSYSSDNPLAGLFVSSGDKANQAKGENQLIQFTKEKDQYTLSKSIQGNSVLKGDFILKETNTFLGYLEAEDKSSIYGLYIDEKGEIGLFHQVGGDKVTTIAKSGNQYRISPNKKYHFEIYYLSGNPVHISLQEEGKKEKWIAVGITPMRGEMKLKFRGDEGARLNAPKVDGISDKSSALRDWLNHQPWIIDFGQAILSVDEQNRNYLDVFPKSQVRLDAGAASGFLIQPPPNESFAMDIQSVGDERFRLVWSDKKDQVELFDVNGNMKKVAEQRMDNYDGKTPLQVAVTTTLNILNIQLTHGSNVTELNHTAENPVLIKDVTLRNTGFKIIEAKK</sequence>
<keyword evidence="3" id="KW-1185">Reference proteome</keyword>
<protein>
    <recommendedName>
        <fullName evidence="4">Protein kinase domain-containing protein</fullName>
    </recommendedName>
</protein>
<name>A0A8I1DBJ8_THEIN</name>
<dbReference type="SUPFAM" id="SSF56112">
    <property type="entry name" value="Protein kinase-like (PK-like)"/>
    <property type="match status" value="1"/>
</dbReference>
<evidence type="ECO:0008006" key="4">
    <source>
        <dbReference type="Google" id="ProtNLM"/>
    </source>
</evidence>
<comment type="caution">
    <text evidence="2">The sequence shown here is derived from an EMBL/GenBank/DDBJ whole genome shotgun (WGS) entry which is preliminary data.</text>
</comment>
<evidence type="ECO:0000313" key="3">
    <source>
        <dbReference type="Proteomes" id="UP000633619"/>
    </source>
</evidence>
<keyword evidence="1" id="KW-1133">Transmembrane helix</keyword>
<evidence type="ECO:0000256" key="1">
    <source>
        <dbReference type="SAM" id="Phobius"/>
    </source>
</evidence>
<accession>A0A8I1DBJ8</accession>
<keyword evidence="1" id="KW-0812">Transmembrane</keyword>
<proteinExistence type="predicted"/>